<feature type="domain" description="HTH merR-type" evidence="3">
    <location>
        <begin position="4"/>
        <end position="74"/>
    </location>
</feature>
<feature type="coiled-coil region" evidence="2">
    <location>
        <begin position="82"/>
        <end position="109"/>
    </location>
</feature>
<dbReference type="EMBL" id="BMDT01000002">
    <property type="protein sequence ID" value="GGI64992.1"/>
    <property type="molecule type" value="Genomic_DNA"/>
</dbReference>
<name>A0A917JF72_9ENTE</name>
<accession>A0A917JF72</accession>
<dbReference type="InterPro" id="IPR047057">
    <property type="entry name" value="MerR_fam"/>
</dbReference>
<evidence type="ECO:0000256" key="2">
    <source>
        <dbReference type="SAM" id="Coils"/>
    </source>
</evidence>
<protein>
    <submittedName>
        <fullName evidence="4">MerR family transcriptional regulator</fullName>
    </submittedName>
</protein>
<organism evidence="4 5">
    <name type="scientific">Enterococcus alcedinis</name>
    <dbReference type="NCBI Taxonomy" id="1274384"/>
    <lineage>
        <taxon>Bacteria</taxon>
        <taxon>Bacillati</taxon>
        <taxon>Bacillota</taxon>
        <taxon>Bacilli</taxon>
        <taxon>Lactobacillales</taxon>
        <taxon>Enterococcaceae</taxon>
        <taxon>Enterococcus</taxon>
    </lineage>
</organism>
<dbReference type="InterPro" id="IPR000551">
    <property type="entry name" value="MerR-type_HTH_dom"/>
</dbReference>
<evidence type="ECO:0000313" key="5">
    <source>
        <dbReference type="Proteomes" id="UP000622610"/>
    </source>
</evidence>
<dbReference type="GO" id="GO:0003677">
    <property type="term" value="F:DNA binding"/>
    <property type="evidence" value="ECO:0007669"/>
    <property type="project" value="UniProtKB-KW"/>
</dbReference>
<dbReference type="Proteomes" id="UP000622610">
    <property type="component" value="Unassembled WGS sequence"/>
</dbReference>
<evidence type="ECO:0000259" key="3">
    <source>
        <dbReference type="PROSITE" id="PS50937"/>
    </source>
</evidence>
<keyword evidence="1" id="KW-0238">DNA-binding</keyword>
<keyword evidence="5" id="KW-1185">Reference proteome</keyword>
<dbReference type="GO" id="GO:0003700">
    <property type="term" value="F:DNA-binding transcription factor activity"/>
    <property type="evidence" value="ECO:0007669"/>
    <property type="project" value="InterPro"/>
</dbReference>
<dbReference type="InterPro" id="IPR009061">
    <property type="entry name" value="DNA-bd_dom_put_sf"/>
</dbReference>
<proteinExistence type="predicted"/>
<evidence type="ECO:0000256" key="1">
    <source>
        <dbReference type="ARBA" id="ARBA00023125"/>
    </source>
</evidence>
<dbReference type="PANTHER" id="PTHR30204:SF97">
    <property type="entry name" value="MERR FAMILY REGULATORY PROTEIN"/>
    <property type="match status" value="1"/>
</dbReference>
<gene>
    <name evidence="4" type="ORF">GCM10011482_06460</name>
</gene>
<keyword evidence="2" id="KW-0175">Coiled coil</keyword>
<evidence type="ECO:0000313" key="4">
    <source>
        <dbReference type="EMBL" id="GGI64992.1"/>
    </source>
</evidence>
<dbReference type="SUPFAM" id="SSF46955">
    <property type="entry name" value="Putative DNA-binding domain"/>
    <property type="match status" value="1"/>
</dbReference>
<sequence length="279" mass="33580">MFSKMKIGDFAKYNQISIQALRYYEKIDLIHPIAIDPFTNYRFYHIKQSAVIDNIQFFQQLNFSLAEIKHMMDDTKNPTMLNQLIENKKEELRHELSQLDQQLKEIEAFQDGAFIYQAKKECNEIELLEFPTRWILTHPTTQNIYEMSEEEYEFSLREFKSERKNLRKFNRVGSIMSHHSFAQETFQSKEFFMFSDKKTSRTKSLRKGTYATFYCHSFREEIEQLPRFKKALALLDYQITGDYICEVLYENNKTSDMNRSMFIRMQIPVKKRNEPNISF</sequence>
<dbReference type="SMART" id="SM00422">
    <property type="entry name" value="HTH_MERR"/>
    <property type="match status" value="1"/>
</dbReference>
<comment type="caution">
    <text evidence="4">The sequence shown here is derived from an EMBL/GenBank/DDBJ whole genome shotgun (WGS) entry which is preliminary data.</text>
</comment>
<dbReference type="RefSeq" id="WP_188366837.1">
    <property type="nucleotide sequence ID" value="NZ_BMDT01000002.1"/>
</dbReference>
<dbReference type="Gene3D" id="1.10.1660.10">
    <property type="match status" value="1"/>
</dbReference>
<dbReference type="PANTHER" id="PTHR30204">
    <property type="entry name" value="REDOX-CYCLING DRUG-SENSING TRANSCRIPTIONAL ACTIVATOR SOXR"/>
    <property type="match status" value="1"/>
</dbReference>
<reference evidence="4" key="2">
    <citation type="submission" date="2020-09" db="EMBL/GenBank/DDBJ databases">
        <authorList>
            <person name="Sun Q."/>
            <person name="Sedlacek I."/>
        </authorList>
    </citation>
    <scope>NUCLEOTIDE SEQUENCE</scope>
    <source>
        <strain evidence="4">CCM 8433</strain>
    </source>
</reference>
<reference evidence="4" key="1">
    <citation type="journal article" date="2014" name="Int. J. Syst. Evol. Microbiol.">
        <title>Complete genome sequence of Corynebacterium casei LMG S-19264T (=DSM 44701T), isolated from a smear-ripened cheese.</title>
        <authorList>
            <consortium name="US DOE Joint Genome Institute (JGI-PGF)"/>
            <person name="Walter F."/>
            <person name="Albersmeier A."/>
            <person name="Kalinowski J."/>
            <person name="Ruckert C."/>
        </authorList>
    </citation>
    <scope>NUCLEOTIDE SEQUENCE</scope>
    <source>
        <strain evidence="4">CCM 8433</strain>
    </source>
</reference>
<dbReference type="AlphaFoldDB" id="A0A917JF72"/>
<dbReference type="PROSITE" id="PS50937">
    <property type="entry name" value="HTH_MERR_2"/>
    <property type="match status" value="1"/>
</dbReference>
<dbReference type="Pfam" id="PF13411">
    <property type="entry name" value="MerR_1"/>
    <property type="match status" value="1"/>
</dbReference>